<dbReference type="Gene3D" id="2.60.40.4070">
    <property type="match status" value="1"/>
</dbReference>
<proteinExistence type="predicted"/>
<protein>
    <submittedName>
        <fullName evidence="4">Por secretion system C-terminal sorting domain-containing protein</fullName>
    </submittedName>
</protein>
<accession>A0A521DHT0</accession>
<dbReference type="Pfam" id="PF18962">
    <property type="entry name" value="Por_Secre_tail"/>
    <property type="match status" value="1"/>
</dbReference>
<feature type="domain" description="BIG2" evidence="3">
    <location>
        <begin position="35"/>
        <end position="113"/>
    </location>
</feature>
<dbReference type="InterPro" id="IPR026444">
    <property type="entry name" value="Secre_tail"/>
</dbReference>
<gene>
    <name evidence="4" type="ORF">SAMN06265219_108179</name>
</gene>
<evidence type="ECO:0000256" key="2">
    <source>
        <dbReference type="SAM" id="SignalP"/>
    </source>
</evidence>
<reference evidence="4 5" key="1">
    <citation type="submission" date="2017-05" db="EMBL/GenBank/DDBJ databases">
        <authorList>
            <person name="Varghese N."/>
            <person name="Submissions S."/>
        </authorList>
    </citation>
    <scope>NUCLEOTIDE SEQUENCE [LARGE SCALE GENOMIC DNA]</scope>
    <source>
        <strain evidence="4 5">DSM 21985</strain>
    </source>
</reference>
<feature type="chain" id="PRO_5021993518" evidence="2">
    <location>
        <begin position="29"/>
        <end position="575"/>
    </location>
</feature>
<dbReference type="NCBIfam" id="TIGR04183">
    <property type="entry name" value="Por_Secre_tail"/>
    <property type="match status" value="1"/>
</dbReference>
<dbReference type="SUPFAM" id="SSF49373">
    <property type="entry name" value="Invasin/intimin cell-adhesion fragments"/>
    <property type="match status" value="1"/>
</dbReference>
<feature type="coiled-coil region" evidence="1">
    <location>
        <begin position="189"/>
        <end position="221"/>
    </location>
</feature>
<evidence type="ECO:0000259" key="3">
    <source>
        <dbReference type="SMART" id="SM00635"/>
    </source>
</evidence>
<keyword evidence="1" id="KW-0175">Coiled coil</keyword>
<sequence length="575" mass="62734">MLSIYKNILTRGIGLAIFSLFISVAAFAQNPNSENKVRINIQPSDTTVAVGASFTFQAELQNDTSDTVNTFTWSVSDSSIASIDQNGLFTALTEGEIEVIATLDSLTAEVEVEVENEEDEPEEFEEDRLRILPSDTTLATGDSLYLRAQFNDGVVWTDTSVTWQLSDSTLATLNGDTLYAVQEGELKLIAVLDSLTAEAEIEIEEEEKEEEEENESEYSISILPADTLVQVDSEVAYKVFNTELSEYITDSLSWSLSSDLGTIDSNGVAQFTSRGFGFVEVRYGDSKARTSVRVQDLTADSSGANSIVVNIPKNNPKAPPAVQNLTEGEVLRLKGFASPLNYLNGGTIYFPHGSLTEDIRIDVLREDVTDTTNHPGNKNHKIVGGISFDVFISDSLISPYYFEEPVEISIPYKRGLLRNLGIDVQNLSMFSLENDGTLDSTAVSSVVIDTVSGRIFGQVSHFSTYVLASANGDGVATHVEERESREPNQIALSQNYPNPFNPTTTIALELPSSAAVDLSVYDVLGRKVATITNDRLNAGTHTLRFDGSSLSSGLYIYRLSVDGAIVETKMMTLLK</sequence>
<dbReference type="AlphaFoldDB" id="A0A521DHT0"/>
<dbReference type="EMBL" id="FXTP01000008">
    <property type="protein sequence ID" value="SMO71188.1"/>
    <property type="molecule type" value="Genomic_DNA"/>
</dbReference>
<dbReference type="RefSeq" id="WP_142454635.1">
    <property type="nucleotide sequence ID" value="NZ_FXTP01000008.1"/>
</dbReference>
<evidence type="ECO:0000256" key="1">
    <source>
        <dbReference type="SAM" id="Coils"/>
    </source>
</evidence>
<name>A0A521DHT0_9BACT</name>
<feature type="signal peptide" evidence="2">
    <location>
        <begin position="1"/>
        <end position="28"/>
    </location>
</feature>
<evidence type="ECO:0000313" key="5">
    <source>
        <dbReference type="Proteomes" id="UP000317557"/>
    </source>
</evidence>
<dbReference type="SMART" id="SM00635">
    <property type="entry name" value="BID_2"/>
    <property type="match status" value="2"/>
</dbReference>
<dbReference type="Gene3D" id="2.60.40.1080">
    <property type="match status" value="2"/>
</dbReference>
<dbReference type="OrthoDB" id="9800887at2"/>
<keyword evidence="2" id="KW-0732">Signal</keyword>
<dbReference type="InterPro" id="IPR008964">
    <property type="entry name" value="Invasin/intimin_cell_adhesion"/>
</dbReference>
<organism evidence="4 5">
    <name type="scientific">Gracilimonas mengyeensis</name>
    <dbReference type="NCBI Taxonomy" id="1302730"/>
    <lineage>
        <taxon>Bacteria</taxon>
        <taxon>Pseudomonadati</taxon>
        <taxon>Balneolota</taxon>
        <taxon>Balneolia</taxon>
        <taxon>Balneolales</taxon>
        <taxon>Balneolaceae</taxon>
        <taxon>Gracilimonas</taxon>
    </lineage>
</organism>
<dbReference type="InterPro" id="IPR003343">
    <property type="entry name" value="Big_2"/>
</dbReference>
<evidence type="ECO:0000313" key="4">
    <source>
        <dbReference type="EMBL" id="SMO71188.1"/>
    </source>
</evidence>
<dbReference type="Pfam" id="PF02368">
    <property type="entry name" value="Big_2"/>
    <property type="match status" value="1"/>
</dbReference>
<dbReference type="Proteomes" id="UP000317557">
    <property type="component" value="Unassembled WGS sequence"/>
</dbReference>
<feature type="domain" description="BIG2" evidence="3">
    <location>
        <begin position="125"/>
        <end position="202"/>
    </location>
</feature>
<keyword evidence="5" id="KW-1185">Reference proteome</keyword>